<dbReference type="Gene3D" id="3.30.70.2540">
    <property type="entry name" value="CRISPR-associated endoribonuclease Cas6/Csy4"/>
    <property type="match status" value="1"/>
</dbReference>
<gene>
    <name evidence="1" type="primary">cas6f</name>
    <name evidence="1" type="ORF">WG929_05375</name>
</gene>
<dbReference type="RefSeq" id="WP_416205203.1">
    <property type="nucleotide sequence ID" value="NZ_JBBKTX010000005.1"/>
</dbReference>
<proteinExistence type="predicted"/>
<dbReference type="NCBIfam" id="TIGR02563">
    <property type="entry name" value="cas_Csy4"/>
    <property type="match status" value="1"/>
</dbReference>
<protein>
    <submittedName>
        <fullName evidence="1">Type I-F CRISPR-associated endoribonuclease Cas6/Csy4</fullName>
    </submittedName>
</protein>
<keyword evidence="2" id="KW-1185">Reference proteome</keyword>
<sequence length="183" mass="20831">MDSYLDIHLLPDPEFEEQQLMNALFSKLHRAIGATSPGQVGISFPGVAKRLGNHLRLHGTAQVLDKLMAQPWLQGMKDYCRISERQMVPSNVRYMAVRRVQAKSAHNKRQRSIRKGWLNAEEALTKIPDSRQRQLTLPYIEMKSLSNGNPMRVYIEHSSLRETPVTGLFNAYGLSATATIPWF</sequence>
<dbReference type="Proteomes" id="UP001620597">
    <property type="component" value="Unassembled WGS sequence"/>
</dbReference>
<name>A0ABW8NFY2_9GAMM</name>
<reference evidence="1 2" key="1">
    <citation type="submission" date="2024-03" db="EMBL/GenBank/DDBJ databases">
        <title>High-quality draft genome sequence of Oceanobacter sp. wDCs-4.</title>
        <authorList>
            <person name="Dong C."/>
        </authorList>
    </citation>
    <scope>NUCLEOTIDE SEQUENCE [LARGE SCALE GENOMIC DNA]</scope>
    <source>
        <strain evidence="2">wDCs-4</strain>
    </source>
</reference>
<dbReference type="InterPro" id="IPR013396">
    <property type="entry name" value="CRISPR-assoc_prot_Csy4"/>
</dbReference>
<evidence type="ECO:0000313" key="1">
    <source>
        <dbReference type="EMBL" id="MFK4751839.1"/>
    </source>
</evidence>
<accession>A0ABW8NFY2</accession>
<evidence type="ECO:0000313" key="2">
    <source>
        <dbReference type="Proteomes" id="UP001620597"/>
    </source>
</evidence>
<dbReference type="InterPro" id="IPR042564">
    <property type="entry name" value="CRISPR-Cas6/Csy4_sf"/>
</dbReference>
<dbReference type="CDD" id="cd09739">
    <property type="entry name" value="Cas6_I-F"/>
    <property type="match status" value="1"/>
</dbReference>
<comment type="caution">
    <text evidence="1">The sequence shown here is derived from an EMBL/GenBank/DDBJ whole genome shotgun (WGS) entry which is preliminary data.</text>
</comment>
<dbReference type="EMBL" id="JBBKTX010000005">
    <property type="protein sequence ID" value="MFK4751839.1"/>
    <property type="molecule type" value="Genomic_DNA"/>
</dbReference>
<dbReference type="Pfam" id="PF09618">
    <property type="entry name" value="Cas_Csy4"/>
    <property type="match status" value="1"/>
</dbReference>
<organism evidence="1 2">
    <name type="scientific">Oceanobacter antarcticus</name>
    <dbReference type="NCBI Taxonomy" id="3133425"/>
    <lineage>
        <taxon>Bacteria</taxon>
        <taxon>Pseudomonadati</taxon>
        <taxon>Pseudomonadota</taxon>
        <taxon>Gammaproteobacteria</taxon>
        <taxon>Oceanospirillales</taxon>
        <taxon>Oceanospirillaceae</taxon>
        <taxon>Oceanobacter</taxon>
    </lineage>
</organism>